<dbReference type="GO" id="GO:0006508">
    <property type="term" value="P:proteolysis"/>
    <property type="evidence" value="ECO:0007669"/>
    <property type="project" value="InterPro"/>
</dbReference>
<organism evidence="3 4">
    <name type="scientific">Parathielavia appendiculata</name>
    <dbReference type="NCBI Taxonomy" id="2587402"/>
    <lineage>
        <taxon>Eukaryota</taxon>
        <taxon>Fungi</taxon>
        <taxon>Dikarya</taxon>
        <taxon>Ascomycota</taxon>
        <taxon>Pezizomycotina</taxon>
        <taxon>Sordariomycetes</taxon>
        <taxon>Sordariomycetidae</taxon>
        <taxon>Sordariales</taxon>
        <taxon>Chaetomiaceae</taxon>
        <taxon>Parathielavia</taxon>
    </lineage>
</organism>
<dbReference type="InterPro" id="IPR000250">
    <property type="entry name" value="Peptidase_G1"/>
</dbReference>
<dbReference type="PANTHER" id="PTHR37536">
    <property type="entry name" value="PUTATIVE (AFU_ORTHOLOGUE AFUA_3G02970)-RELATED"/>
    <property type="match status" value="1"/>
</dbReference>
<evidence type="ECO:0000256" key="2">
    <source>
        <dbReference type="SAM" id="SignalP"/>
    </source>
</evidence>
<comment type="caution">
    <text evidence="3">The sequence shown here is derived from an EMBL/GenBank/DDBJ whole genome shotgun (WGS) entry which is preliminary data.</text>
</comment>
<dbReference type="Proteomes" id="UP001302602">
    <property type="component" value="Unassembled WGS sequence"/>
</dbReference>
<dbReference type="SUPFAM" id="SSF49899">
    <property type="entry name" value="Concanavalin A-like lectins/glucanases"/>
    <property type="match status" value="1"/>
</dbReference>
<dbReference type="PANTHER" id="PTHR37536:SF1">
    <property type="entry name" value="ASPERGILLOPEPSIN, PUTAITVE (AFU_ORTHOLOGUE AFUA_7G01200)"/>
    <property type="match status" value="1"/>
</dbReference>
<dbReference type="Gene3D" id="2.60.120.700">
    <property type="entry name" value="Peptidase G1"/>
    <property type="match status" value="1"/>
</dbReference>
<dbReference type="CDD" id="cd13426">
    <property type="entry name" value="Peptidase_G1"/>
    <property type="match status" value="1"/>
</dbReference>
<keyword evidence="4" id="KW-1185">Reference proteome</keyword>
<dbReference type="GO" id="GO:0070007">
    <property type="term" value="F:glutamic-type endopeptidase activity"/>
    <property type="evidence" value="ECO:0007669"/>
    <property type="project" value="InterPro"/>
</dbReference>
<dbReference type="AlphaFoldDB" id="A0AAN6Z7Z8"/>
<dbReference type="InterPro" id="IPR013320">
    <property type="entry name" value="ConA-like_dom_sf"/>
</dbReference>
<keyword evidence="2" id="KW-0732">Signal</keyword>
<evidence type="ECO:0000313" key="4">
    <source>
        <dbReference type="Proteomes" id="UP001302602"/>
    </source>
</evidence>
<protein>
    <submittedName>
        <fullName evidence="3">Concanavalin A-like lectin/glucanase</fullName>
    </submittedName>
</protein>
<evidence type="ECO:0000313" key="3">
    <source>
        <dbReference type="EMBL" id="KAK4129125.1"/>
    </source>
</evidence>
<feature type="active site" description="Proton acceptor" evidence="1">
    <location>
        <position position="210"/>
    </location>
</feature>
<dbReference type="InterPro" id="IPR038656">
    <property type="entry name" value="Peptidase_G1_sf"/>
</dbReference>
<evidence type="ECO:0000256" key="1">
    <source>
        <dbReference type="PIRSR" id="PIRSR600250-50"/>
    </source>
</evidence>
<sequence length="277" mass="29999">MWSFLRSIWLNTLATSTVAAQLSFVASVQQEGRDVDASGLNFLPIPPLEHLKHASDHEKLRRDPISYSSNWCGASQRATRQDGISSVVGYFTVPDLTLRPGQPAPQAAAAWVGIDGAECNSTLLQAGVTTIVNSNGGQSASAWWEWYPETAFNIEGLRVRPGDWMSVNITTRDASSGTVVITNVQRGYSVTLQINNGPKLCRLDAEWILEAFYDSGQQVPFARFSDLWFVESGATTVAGKNIGIDGATMVHIQADDGKILCSAEPYDSANLVMVSQG</sequence>
<dbReference type="EMBL" id="MU853223">
    <property type="protein sequence ID" value="KAK4129125.1"/>
    <property type="molecule type" value="Genomic_DNA"/>
</dbReference>
<gene>
    <name evidence="3" type="ORF">N657DRAFT_563053</name>
</gene>
<dbReference type="GeneID" id="87824951"/>
<dbReference type="Pfam" id="PF01828">
    <property type="entry name" value="Peptidase_A4"/>
    <property type="match status" value="1"/>
</dbReference>
<dbReference type="PRINTS" id="PR00977">
    <property type="entry name" value="SCYTLDPTASE"/>
</dbReference>
<dbReference type="RefSeq" id="XP_062652896.1">
    <property type="nucleotide sequence ID" value="XM_062788181.1"/>
</dbReference>
<reference evidence="3" key="1">
    <citation type="journal article" date="2023" name="Mol. Phylogenet. Evol.">
        <title>Genome-scale phylogeny and comparative genomics of the fungal order Sordariales.</title>
        <authorList>
            <person name="Hensen N."/>
            <person name="Bonometti L."/>
            <person name="Westerberg I."/>
            <person name="Brannstrom I.O."/>
            <person name="Guillou S."/>
            <person name="Cros-Aarteil S."/>
            <person name="Calhoun S."/>
            <person name="Haridas S."/>
            <person name="Kuo A."/>
            <person name="Mondo S."/>
            <person name="Pangilinan J."/>
            <person name="Riley R."/>
            <person name="LaButti K."/>
            <person name="Andreopoulos B."/>
            <person name="Lipzen A."/>
            <person name="Chen C."/>
            <person name="Yan M."/>
            <person name="Daum C."/>
            <person name="Ng V."/>
            <person name="Clum A."/>
            <person name="Steindorff A."/>
            <person name="Ohm R.A."/>
            <person name="Martin F."/>
            <person name="Silar P."/>
            <person name="Natvig D.O."/>
            <person name="Lalanne C."/>
            <person name="Gautier V."/>
            <person name="Ament-Velasquez S.L."/>
            <person name="Kruys A."/>
            <person name="Hutchinson M.I."/>
            <person name="Powell A.J."/>
            <person name="Barry K."/>
            <person name="Miller A.N."/>
            <person name="Grigoriev I.V."/>
            <person name="Debuchy R."/>
            <person name="Gladieux P."/>
            <person name="Hiltunen Thoren M."/>
            <person name="Johannesson H."/>
        </authorList>
    </citation>
    <scope>NUCLEOTIDE SEQUENCE</scope>
    <source>
        <strain evidence="3">CBS 731.68</strain>
    </source>
</reference>
<feature type="signal peptide" evidence="2">
    <location>
        <begin position="1"/>
        <end position="19"/>
    </location>
</feature>
<proteinExistence type="predicted"/>
<feature type="chain" id="PRO_5042851218" evidence="2">
    <location>
        <begin position="20"/>
        <end position="277"/>
    </location>
</feature>
<accession>A0AAN6Z7Z8</accession>
<name>A0AAN6Z7Z8_9PEZI</name>
<reference evidence="3" key="2">
    <citation type="submission" date="2023-05" db="EMBL/GenBank/DDBJ databases">
        <authorList>
            <consortium name="Lawrence Berkeley National Laboratory"/>
            <person name="Steindorff A."/>
            <person name="Hensen N."/>
            <person name="Bonometti L."/>
            <person name="Westerberg I."/>
            <person name="Brannstrom I.O."/>
            <person name="Guillou S."/>
            <person name="Cros-Aarteil S."/>
            <person name="Calhoun S."/>
            <person name="Haridas S."/>
            <person name="Kuo A."/>
            <person name="Mondo S."/>
            <person name="Pangilinan J."/>
            <person name="Riley R."/>
            <person name="Labutti K."/>
            <person name="Andreopoulos B."/>
            <person name="Lipzen A."/>
            <person name="Chen C."/>
            <person name="Yanf M."/>
            <person name="Daum C."/>
            <person name="Ng V."/>
            <person name="Clum A."/>
            <person name="Ohm R."/>
            <person name="Martin F."/>
            <person name="Silar P."/>
            <person name="Natvig D."/>
            <person name="Lalanne C."/>
            <person name="Gautier V."/>
            <person name="Ament-Velasquez S.L."/>
            <person name="Kruys A."/>
            <person name="Hutchinson M.I."/>
            <person name="Powell A.J."/>
            <person name="Barry K."/>
            <person name="Miller A.N."/>
            <person name="Grigoriev I.V."/>
            <person name="Debuchy R."/>
            <person name="Gladieux P."/>
            <person name="Thoren M.H."/>
            <person name="Johannesson H."/>
        </authorList>
    </citation>
    <scope>NUCLEOTIDE SEQUENCE</scope>
    <source>
        <strain evidence="3">CBS 731.68</strain>
    </source>
</reference>